<sequence length="107" mass="11616">MHRTIALVVLGLITLDFASLSVYALMDVGYLGLFEYQLASTAGWQVLADLVIVCLLAMAWMIADARRSGRTVWPYLLLTVFGGSFGPLLYLLVGLLGSRPAARPVLT</sequence>
<dbReference type="Proteomes" id="UP000199771">
    <property type="component" value="Unassembled WGS sequence"/>
</dbReference>
<keyword evidence="1" id="KW-0812">Transmembrane</keyword>
<feature type="transmembrane region" description="Helical" evidence="1">
    <location>
        <begin position="44"/>
        <end position="63"/>
    </location>
</feature>
<dbReference type="OrthoDB" id="572911at2"/>
<evidence type="ECO:0000313" key="2">
    <source>
        <dbReference type="EMBL" id="SFF22006.1"/>
    </source>
</evidence>
<protein>
    <recommendedName>
        <fullName evidence="4">DUF2834 domain-containing protein</fullName>
    </recommendedName>
</protein>
<evidence type="ECO:0008006" key="4">
    <source>
        <dbReference type="Google" id="ProtNLM"/>
    </source>
</evidence>
<dbReference type="InterPro" id="IPR021362">
    <property type="entry name" value="DUF2834"/>
</dbReference>
<gene>
    <name evidence="2" type="ORF">SAMN04488120_1017</name>
</gene>
<keyword evidence="3" id="KW-1185">Reference proteome</keyword>
<keyword evidence="1" id="KW-0472">Membrane</keyword>
<dbReference type="AlphaFoldDB" id="A0A1I2GZK7"/>
<evidence type="ECO:0000313" key="3">
    <source>
        <dbReference type="Proteomes" id="UP000199771"/>
    </source>
</evidence>
<dbReference type="RefSeq" id="WP_091529671.1">
    <property type="nucleotide sequence ID" value="NZ_FOOC01000001.1"/>
</dbReference>
<organism evidence="2 3">
    <name type="scientific">Fontimonas thermophila</name>
    <dbReference type="NCBI Taxonomy" id="1076937"/>
    <lineage>
        <taxon>Bacteria</taxon>
        <taxon>Pseudomonadati</taxon>
        <taxon>Pseudomonadota</taxon>
        <taxon>Gammaproteobacteria</taxon>
        <taxon>Nevskiales</taxon>
        <taxon>Nevskiaceae</taxon>
        <taxon>Fontimonas</taxon>
    </lineage>
</organism>
<keyword evidence="1" id="KW-1133">Transmembrane helix</keyword>
<proteinExistence type="predicted"/>
<name>A0A1I2GZK7_9GAMM</name>
<reference evidence="2" key="1">
    <citation type="submission" date="2016-10" db="EMBL/GenBank/DDBJ databases">
        <authorList>
            <person name="de Groot N.N."/>
        </authorList>
    </citation>
    <scope>NUCLEOTIDE SEQUENCE [LARGE SCALE GENOMIC DNA]</scope>
    <source>
        <strain evidence="2">DSM 23609</strain>
    </source>
</reference>
<dbReference type="EMBL" id="FOOC01000001">
    <property type="protein sequence ID" value="SFF22006.1"/>
    <property type="molecule type" value="Genomic_DNA"/>
</dbReference>
<accession>A0A1I2GZK7</accession>
<dbReference type="Pfam" id="PF11196">
    <property type="entry name" value="DUF2834"/>
    <property type="match status" value="1"/>
</dbReference>
<evidence type="ECO:0000256" key="1">
    <source>
        <dbReference type="SAM" id="Phobius"/>
    </source>
</evidence>
<feature type="transmembrane region" description="Helical" evidence="1">
    <location>
        <begin position="75"/>
        <end position="97"/>
    </location>
</feature>